<feature type="chain" id="PRO_5035163333" evidence="1">
    <location>
        <begin position="21"/>
        <end position="155"/>
    </location>
</feature>
<evidence type="ECO:0000313" key="3">
    <source>
        <dbReference type="Proteomes" id="UP000598971"/>
    </source>
</evidence>
<keyword evidence="1" id="KW-0732">Signal</keyword>
<organism evidence="2 3">
    <name type="scientific">Limnovirga soli</name>
    <dbReference type="NCBI Taxonomy" id="2656915"/>
    <lineage>
        <taxon>Bacteria</taxon>
        <taxon>Pseudomonadati</taxon>
        <taxon>Bacteroidota</taxon>
        <taxon>Chitinophagia</taxon>
        <taxon>Chitinophagales</taxon>
        <taxon>Chitinophagaceae</taxon>
        <taxon>Limnovirga</taxon>
    </lineage>
</organism>
<dbReference type="NCBIfam" id="NF041384">
    <property type="entry name" value="YHS_seleno_dom"/>
    <property type="match status" value="1"/>
</dbReference>
<gene>
    <name evidence="2" type="ORF">GD597_19105</name>
</gene>
<dbReference type="RefSeq" id="WP_171609533.1">
    <property type="nucleotide sequence ID" value="NZ_WHPF01000016.1"/>
</dbReference>
<dbReference type="EMBL" id="WHPF01000016">
    <property type="protein sequence ID" value="NNV57587.1"/>
    <property type="molecule type" value="Genomic_DNA"/>
</dbReference>
<feature type="signal peptide" evidence="1">
    <location>
        <begin position="1"/>
        <end position="20"/>
    </location>
</feature>
<evidence type="ECO:0000256" key="1">
    <source>
        <dbReference type="SAM" id="SignalP"/>
    </source>
</evidence>
<dbReference type="AlphaFoldDB" id="A0A8J8JT18"/>
<keyword evidence="3" id="KW-1185">Reference proteome</keyword>
<proteinExistence type="predicted"/>
<accession>A0A8J8JT18</accession>
<comment type="caution">
    <text evidence="2">The sequence shown here is derived from an EMBL/GenBank/DDBJ whole genome shotgun (WGS) entry which is preliminary data.</text>
</comment>
<sequence length="155" mass="17558">MKKILTLGFTLLCLSSLSFAQDASALRKKQFNLENGVAIQSYDPVAYFTVNKAVKGKKEFAASYQGVLYYFANAADKDLFLKAPTKYEPEYGGWCAYAMGAKGEKVEIDPETFKITNGKLFLFYNKYLTNTLKSWNKDETNLHTKADANWTTIFH</sequence>
<evidence type="ECO:0000313" key="2">
    <source>
        <dbReference type="EMBL" id="NNV57587.1"/>
    </source>
</evidence>
<name>A0A8J8JT18_9BACT</name>
<reference evidence="2" key="1">
    <citation type="submission" date="2019-10" db="EMBL/GenBank/DDBJ databases">
        <title>Draft genome sequence of Panacibacter sp. KCS-6.</title>
        <authorList>
            <person name="Yim K.J."/>
        </authorList>
    </citation>
    <scope>NUCLEOTIDE SEQUENCE</scope>
    <source>
        <strain evidence="2">KCS-6</strain>
    </source>
</reference>
<dbReference type="Proteomes" id="UP000598971">
    <property type="component" value="Unassembled WGS sequence"/>
</dbReference>
<protein>
    <submittedName>
        <fullName evidence="2">YHS domain protein</fullName>
    </submittedName>
</protein>